<dbReference type="AlphaFoldDB" id="A0A1M6NMQ6"/>
<reference evidence="3 4" key="1">
    <citation type="submission" date="2016-11" db="EMBL/GenBank/DDBJ databases">
        <authorList>
            <person name="Jaros S."/>
            <person name="Januszkiewicz K."/>
            <person name="Wedrychowicz H."/>
        </authorList>
    </citation>
    <scope>NUCLEOTIDE SEQUENCE [LARGE SCALE GENOMIC DNA]</scope>
    <source>
        <strain evidence="3 4">DSM 14501</strain>
    </source>
</reference>
<feature type="active site" description="Nucleophile and sulfur donor" evidence="1">
    <location>
        <position position="173"/>
    </location>
</feature>
<dbReference type="STRING" id="1121266.SAMN02745883_00944"/>
<accession>A0A1M6NMQ6</accession>
<organism evidence="3 4">
    <name type="scientific">Caminicella sporogenes DSM 14501</name>
    <dbReference type="NCBI Taxonomy" id="1121266"/>
    <lineage>
        <taxon>Bacteria</taxon>
        <taxon>Bacillati</taxon>
        <taxon>Bacillota</taxon>
        <taxon>Clostridia</taxon>
        <taxon>Peptostreptococcales</taxon>
        <taxon>Caminicellaceae</taxon>
        <taxon>Caminicella</taxon>
    </lineage>
</organism>
<dbReference type="PIRSF" id="PIRSF006661">
    <property type="entry name" value="PP-lp_UCP006661"/>
    <property type="match status" value="1"/>
</dbReference>
<dbReference type="PANTHER" id="PTHR43169">
    <property type="entry name" value="EXSB FAMILY PROTEIN"/>
    <property type="match status" value="1"/>
</dbReference>
<gene>
    <name evidence="3" type="ORF">SAMN02745883_00944</name>
</gene>
<evidence type="ECO:0000256" key="1">
    <source>
        <dbReference type="PIRSR" id="PIRSR006661-1"/>
    </source>
</evidence>
<evidence type="ECO:0000313" key="3">
    <source>
        <dbReference type="EMBL" id="SHJ96876.1"/>
    </source>
</evidence>
<dbReference type="PANTHER" id="PTHR43169:SF2">
    <property type="entry name" value="NAD_GMP SYNTHASE DOMAIN-CONTAINING PROTEIN"/>
    <property type="match status" value="1"/>
</dbReference>
<dbReference type="EMBL" id="FRAJ01000006">
    <property type="protein sequence ID" value="SHJ96876.1"/>
    <property type="molecule type" value="Genomic_DNA"/>
</dbReference>
<evidence type="ECO:0000259" key="2">
    <source>
        <dbReference type="Pfam" id="PF02540"/>
    </source>
</evidence>
<dbReference type="Pfam" id="PF02540">
    <property type="entry name" value="NAD_synthase"/>
    <property type="match status" value="1"/>
</dbReference>
<dbReference type="InterPro" id="IPR014729">
    <property type="entry name" value="Rossmann-like_a/b/a_fold"/>
</dbReference>
<dbReference type="InterPro" id="IPR005232">
    <property type="entry name" value="LarE"/>
</dbReference>
<feature type="domain" description="NAD/GMP synthase" evidence="2">
    <location>
        <begin position="16"/>
        <end position="84"/>
    </location>
</feature>
<dbReference type="Gene3D" id="3.40.50.620">
    <property type="entry name" value="HUPs"/>
    <property type="match status" value="1"/>
</dbReference>
<proteinExistence type="predicted"/>
<dbReference type="InterPro" id="IPR052188">
    <property type="entry name" value="Ni-pincer_cofactor_biosynth"/>
</dbReference>
<dbReference type="Proteomes" id="UP000184082">
    <property type="component" value="Unassembled WGS sequence"/>
</dbReference>
<name>A0A1M6NMQ6_9FIRM</name>
<dbReference type="InterPro" id="IPR022310">
    <property type="entry name" value="NAD/GMP_synthase"/>
</dbReference>
<protein>
    <recommendedName>
        <fullName evidence="2">NAD/GMP synthase domain-containing protein</fullName>
    </recommendedName>
</protein>
<evidence type="ECO:0000313" key="4">
    <source>
        <dbReference type="Proteomes" id="UP000184082"/>
    </source>
</evidence>
<dbReference type="GO" id="GO:0006163">
    <property type="term" value="P:purine nucleotide metabolic process"/>
    <property type="evidence" value="ECO:0007669"/>
    <property type="project" value="UniProtKB-ARBA"/>
</dbReference>
<dbReference type="CDD" id="cd01990">
    <property type="entry name" value="LarE-like"/>
    <property type="match status" value="1"/>
</dbReference>
<keyword evidence="4" id="KW-1185">Reference proteome</keyword>
<dbReference type="RefSeq" id="WP_072966211.1">
    <property type="nucleotide sequence ID" value="NZ_FRAJ01000006.1"/>
</dbReference>
<dbReference type="NCBIfam" id="TIGR00268">
    <property type="entry name" value="ATP-dependent sacrificial sulfur transferase LarE"/>
    <property type="match status" value="1"/>
</dbReference>
<dbReference type="GO" id="GO:0016783">
    <property type="term" value="F:sulfurtransferase activity"/>
    <property type="evidence" value="ECO:0007669"/>
    <property type="project" value="InterPro"/>
</dbReference>
<sequence>MISDEKYLKLINYLKDLKKVLVAFSGGVDSTFLLKAAKDALKDKVKAVTIVSPYMAKWEIKEARELADELNVDCEIIRIPIIDTIKRNPKNRCYLCKKFIFSKIREIAKNQGYDYIVDGTNFDDTNDYRPGIKALKELNIKSPLFEVNLTKEDIRILSKKLGLKTWNKPSYACLLTRLPYGEEFKIEDFEKIEKAEQYMMDIGFKAVRVRCHKNLARIEVNREDRKKLFDEKLLDKIAKEFKKYGFKYITLDMEGYRVGSFNQMISSE</sequence>
<dbReference type="SUPFAM" id="SSF52402">
    <property type="entry name" value="Adenine nucleotide alpha hydrolases-like"/>
    <property type="match status" value="1"/>
</dbReference>